<dbReference type="Proteomes" id="UP000004968">
    <property type="component" value="Unassembled WGS sequence"/>
</dbReference>
<name>D3AKG2_9FIRM</name>
<organism evidence="1 2">
    <name type="scientific">Hungatella hathewayi DSM 13479</name>
    <dbReference type="NCBI Taxonomy" id="566550"/>
    <lineage>
        <taxon>Bacteria</taxon>
        <taxon>Bacillati</taxon>
        <taxon>Bacillota</taxon>
        <taxon>Clostridia</taxon>
        <taxon>Lachnospirales</taxon>
        <taxon>Lachnospiraceae</taxon>
        <taxon>Hungatella</taxon>
    </lineage>
</organism>
<dbReference type="AlphaFoldDB" id="D3AKG2"/>
<reference evidence="1 2" key="1">
    <citation type="submission" date="2010-01" db="EMBL/GenBank/DDBJ databases">
        <authorList>
            <person name="Weinstock G."/>
            <person name="Sodergren E."/>
            <person name="Clifton S."/>
            <person name="Fulton L."/>
            <person name="Fulton B."/>
            <person name="Courtney L."/>
            <person name="Fronick C."/>
            <person name="Harrison M."/>
            <person name="Strong C."/>
            <person name="Farmer C."/>
            <person name="Delahaunty K."/>
            <person name="Markovic C."/>
            <person name="Hall O."/>
            <person name="Minx P."/>
            <person name="Tomlinson C."/>
            <person name="Mitreva M."/>
            <person name="Nelson J."/>
            <person name="Hou S."/>
            <person name="Wollam A."/>
            <person name="Pepin K.H."/>
            <person name="Johnson M."/>
            <person name="Bhonagiri V."/>
            <person name="Nash W.E."/>
            <person name="Warren W."/>
            <person name="Chinwalla A."/>
            <person name="Mardis E.R."/>
            <person name="Wilson R.K."/>
        </authorList>
    </citation>
    <scope>NUCLEOTIDE SEQUENCE [LARGE SCALE GENOMIC DNA]</scope>
    <source>
        <strain evidence="1 2">DSM 13479</strain>
    </source>
</reference>
<evidence type="ECO:0000313" key="2">
    <source>
        <dbReference type="Proteomes" id="UP000004968"/>
    </source>
</evidence>
<sequence>MGTAVIFFVKRSNLPIVKRFNLFPVQTYKMPQNRRNQTNGLSFLWQHLMF</sequence>
<evidence type="ECO:0000313" key="1">
    <source>
        <dbReference type="EMBL" id="EFC97695.1"/>
    </source>
</evidence>
<dbReference type="EMBL" id="ACIO01000352">
    <property type="protein sequence ID" value="EFC97695.1"/>
    <property type="molecule type" value="Genomic_DNA"/>
</dbReference>
<gene>
    <name evidence="1" type="ORF">CLOSTHATH_04105</name>
</gene>
<comment type="caution">
    <text evidence="1">The sequence shown here is derived from an EMBL/GenBank/DDBJ whole genome shotgun (WGS) entry which is preliminary data.</text>
</comment>
<dbReference type="HOGENOM" id="CLU_3118657_0_0_9"/>
<proteinExistence type="predicted"/>
<accession>D3AKG2</accession>
<protein>
    <submittedName>
        <fullName evidence="1">Uncharacterized protein</fullName>
    </submittedName>
</protein>